<gene>
    <name evidence="2" type="ORF">PM001_LOCUS19616</name>
</gene>
<dbReference type="Proteomes" id="UP001162060">
    <property type="component" value="Unassembled WGS sequence"/>
</dbReference>
<comment type="caution">
    <text evidence="2">The sequence shown here is derived from an EMBL/GenBank/DDBJ whole genome shotgun (WGS) entry which is preliminary data.</text>
</comment>
<organism evidence="2 3">
    <name type="scientific">Peronospora matthiolae</name>
    <dbReference type="NCBI Taxonomy" id="2874970"/>
    <lineage>
        <taxon>Eukaryota</taxon>
        <taxon>Sar</taxon>
        <taxon>Stramenopiles</taxon>
        <taxon>Oomycota</taxon>
        <taxon>Peronosporomycetes</taxon>
        <taxon>Peronosporales</taxon>
        <taxon>Peronosporaceae</taxon>
        <taxon>Peronospora</taxon>
    </lineage>
</organism>
<protein>
    <submittedName>
        <fullName evidence="2">Uncharacterized protein</fullName>
    </submittedName>
</protein>
<evidence type="ECO:0000313" key="2">
    <source>
        <dbReference type="EMBL" id="CAK7934466.1"/>
    </source>
</evidence>
<sequence>MFLPTEGEIVAHICPSKEEKGQGVEAEEDDGSGEQAPIRLREAKTSLEVLGLFILQQDGDQSEHLAMVCKLRDAVAKHGIGRQVRTTLRS</sequence>
<name>A0AAV1UJJ8_9STRA</name>
<evidence type="ECO:0000256" key="1">
    <source>
        <dbReference type="SAM" id="MobiDB-lite"/>
    </source>
</evidence>
<accession>A0AAV1UJJ8</accession>
<evidence type="ECO:0000313" key="3">
    <source>
        <dbReference type="Proteomes" id="UP001162060"/>
    </source>
</evidence>
<dbReference type="EMBL" id="CAKLBY020000211">
    <property type="protein sequence ID" value="CAK7934466.1"/>
    <property type="molecule type" value="Genomic_DNA"/>
</dbReference>
<dbReference type="AlphaFoldDB" id="A0AAV1UJJ8"/>
<reference evidence="2" key="1">
    <citation type="submission" date="2024-01" db="EMBL/GenBank/DDBJ databases">
        <authorList>
            <person name="Webb A."/>
        </authorList>
    </citation>
    <scope>NUCLEOTIDE SEQUENCE</scope>
    <source>
        <strain evidence="2">Pm1</strain>
    </source>
</reference>
<feature type="region of interest" description="Disordered" evidence="1">
    <location>
        <begin position="14"/>
        <end position="35"/>
    </location>
</feature>
<proteinExistence type="predicted"/>